<dbReference type="PANTHER" id="PTHR36720">
    <property type="entry name" value="TAF RNA POLYMERASE I SUBUNIT A"/>
    <property type="match status" value="1"/>
</dbReference>
<comment type="caution">
    <text evidence="2">The sequence shown here is derived from an EMBL/GenBank/DDBJ whole genome shotgun (WGS) entry which is preliminary data.</text>
</comment>
<proteinExistence type="predicted"/>
<name>A0ABD3TG74_9LAMI</name>
<dbReference type="Pfam" id="PF14929">
    <property type="entry name" value="TAF1_subA"/>
    <property type="match status" value="1"/>
</dbReference>
<feature type="region of interest" description="Disordered" evidence="1">
    <location>
        <begin position="265"/>
        <end position="315"/>
    </location>
</feature>
<evidence type="ECO:0000313" key="2">
    <source>
        <dbReference type="EMBL" id="KAL3835680.1"/>
    </source>
</evidence>
<keyword evidence="3" id="KW-1185">Reference proteome</keyword>
<evidence type="ECO:0000256" key="1">
    <source>
        <dbReference type="SAM" id="MobiDB-lite"/>
    </source>
</evidence>
<protein>
    <submittedName>
        <fullName evidence="2">Uncharacterized protein</fullName>
    </submittedName>
</protein>
<feature type="region of interest" description="Disordered" evidence="1">
    <location>
        <begin position="1"/>
        <end position="48"/>
    </location>
</feature>
<dbReference type="AlphaFoldDB" id="A0ABD3TG74"/>
<dbReference type="Proteomes" id="UP001634393">
    <property type="component" value="Unassembled WGS sequence"/>
</dbReference>
<feature type="compositionally biased region" description="Acidic residues" evidence="1">
    <location>
        <begin position="1"/>
        <end position="13"/>
    </location>
</feature>
<gene>
    <name evidence="2" type="ORF">ACJIZ3_010416</name>
</gene>
<dbReference type="PANTHER" id="PTHR36720:SF1">
    <property type="entry name" value="TAF RNA POLYMERASE I SUBUNIT A"/>
    <property type="match status" value="1"/>
</dbReference>
<organism evidence="2 3">
    <name type="scientific">Penstemon smallii</name>
    <dbReference type="NCBI Taxonomy" id="265156"/>
    <lineage>
        <taxon>Eukaryota</taxon>
        <taxon>Viridiplantae</taxon>
        <taxon>Streptophyta</taxon>
        <taxon>Embryophyta</taxon>
        <taxon>Tracheophyta</taxon>
        <taxon>Spermatophyta</taxon>
        <taxon>Magnoliopsida</taxon>
        <taxon>eudicotyledons</taxon>
        <taxon>Gunneridae</taxon>
        <taxon>Pentapetalae</taxon>
        <taxon>asterids</taxon>
        <taxon>lamiids</taxon>
        <taxon>Lamiales</taxon>
        <taxon>Plantaginaceae</taxon>
        <taxon>Cheloneae</taxon>
        <taxon>Penstemon</taxon>
    </lineage>
</organism>
<feature type="compositionally biased region" description="Polar residues" evidence="1">
    <location>
        <begin position="275"/>
        <end position="291"/>
    </location>
</feature>
<accession>A0ABD3TG74</accession>
<feature type="compositionally biased region" description="Basic and acidic residues" evidence="1">
    <location>
        <begin position="14"/>
        <end position="25"/>
    </location>
</feature>
<evidence type="ECO:0000313" key="3">
    <source>
        <dbReference type="Proteomes" id="UP001634393"/>
    </source>
</evidence>
<reference evidence="2 3" key="1">
    <citation type="submission" date="2024-12" db="EMBL/GenBank/DDBJ databases">
        <title>The unique morphological basis and parallel evolutionary history of personate flowers in Penstemon.</title>
        <authorList>
            <person name="Depatie T.H."/>
            <person name="Wessinger C.A."/>
        </authorList>
    </citation>
    <scope>NUCLEOTIDE SEQUENCE [LARGE SCALE GENOMIC DNA]</scope>
    <source>
        <strain evidence="2">WTNN_2</strain>
        <tissue evidence="2">Leaf</tissue>
    </source>
</reference>
<dbReference type="EMBL" id="JBJXBP010000004">
    <property type="protein sequence ID" value="KAL3835680.1"/>
    <property type="molecule type" value="Genomic_DNA"/>
</dbReference>
<dbReference type="InterPro" id="IPR039495">
    <property type="entry name" value="TAF1A"/>
</dbReference>
<feature type="compositionally biased region" description="Basic and acidic residues" evidence="1">
    <location>
        <begin position="35"/>
        <end position="47"/>
    </location>
</feature>
<sequence>MKEEEEEEEDLMTESDHHVNQDLEIPKPPPKKIRLHEYEDNPEPAKERKIKKGAFIANNNPSYCLKQGFGSSLQSEGGESLRSEHRKRLWRLLNKLMKRQNWAEASGVLSVLLQATVNDKSASRNRVKYSAALEILSHINGGSVSSERGSKFYNLWLEKIGPRKNWAPKNKFAVKLESIIFSLQHGITNKISYDKLKELTFVRMEDYRFEDYPLSDLVRGLMFYHLWFRSLTEQDSPGTSMQSSGTSMQSEMPTYGFHVTFENSRENDAPEAGGANSSTTMQIDSNSSVDNLSKETSHPSFQSHESHLHSALGGGHNDHPFSNYSGDFPHASIFDTRGLPPWLLPLKLPDSHKKLEDTYKKSQNKLYELALKHLHDALYSTNPVIEAFHPLIQMLLLGDRVPKVLDELENISHNSATVLQLRLKASVLEHFDVGNYVKLSTCCEDILKKDPTCNDSLSKLVDLHRRGDYDTQSLAEMLALHLDVTRGICDTWKELASCFLKLSRCEDDRLSICCDATAQYLPEDLDNPNKIPELFTNGDSDWRLRCKSWLNRHFHNDMLLSDIASGDLELLTYKASSASHLYGRHFRYVLKATECLEKEDNMDLYSILQMHIINSIGFYSL</sequence>